<reference evidence="1 2" key="1">
    <citation type="journal article" date="2022" name="bioRxiv">
        <title>The genome of the oomycete Peronosclerospora sorghi, a cosmopolitan pathogen of maize and sorghum, is inflated with dispersed pseudogenes.</title>
        <authorList>
            <person name="Fletcher K."/>
            <person name="Martin F."/>
            <person name="Isakeit T."/>
            <person name="Cavanaugh K."/>
            <person name="Magill C."/>
            <person name="Michelmore R."/>
        </authorList>
    </citation>
    <scope>NUCLEOTIDE SEQUENCE [LARGE SCALE GENOMIC DNA]</scope>
    <source>
        <strain evidence="1">P6</strain>
    </source>
</reference>
<evidence type="ECO:0000313" key="1">
    <source>
        <dbReference type="EMBL" id="KAI9920729.1"/>
    </source>
</evidence>
<organism evidence="1 2">
    <name type="scientific">Peronosclerospora sorghi</name>
    <dbReference type="NCBI Taxonomy" id="230839"/>
    <lineage>
        <taxon>Eukaryota</taxon>
        <taxon>Sar</taxon>
        <taxon>Stramenopiles</taxon>
        <taxon>Oomycota</taxon>
        <taxon>Peronosporomycetes</taxon>
        <taxon>Peronosporales</taxon>
        <taxon>Peronosporaceae</taxon>
        <taxon>Peronosclerospora</taxon>
    </lineage>
</organism>
<dbReference type="Proteomes" id="UP001163321">
    <property type="component" value="Chromosome 1"/>
</dbReference>
<proteinExistence type="predicted"/>
<dbReference type="EMBL" id="CM047580">
    <property type="protein sequence ID" value="KAI9920729.1"/>
    <property type="molecule type" value="Genomic_DNA"/>
</dbReference>
<protein>
    <submittedName>
        <fullName evidence="1">Uncharacterized protein</fullName>
    </submittedName>
</protein>
<name>A0ACC0WPP4_9STRA</name>
<gene>
    <name evidence="1" type="ORF">PsorP6_000210</name>
</gene>
<sequence length="111" mass="12509">MDAHDEFQTQRLVPLIVATDLSAHVLESLDVFPVVLEIEDRVVVYEALVEQETLRLADLDLVLFPVREASTQSMYQDARVNATLRQVLDDFQSTDEMSGLIFFPVDAIALS</sequence>
<accession>A0ACC0WPP4</accession>
<evidence type="ECO:0000313" key="2">
    <source>
        <dbReference type="Proteomes" id="UP001163321"/>
    </source>
</evidence>
<keyword evidence="2" id="KW-1185">Reference proteome</keyword>
<comment type="caution">
    <text evidence="1">The sequence shown here is derived from an EMBL/GenBank/DDBJ whole genome shotgun (WGS) entry which is preliminary data.</text>
</comment>